<dbReference type="EMBL" id="CP013020">
    <property type="protein sequence ID" value="ALK86106.1"/>
    <property type="molecule type" value="Genomic_DNA"/>
</dbReference>
<sequence>MKLLSSLRTKILEFMYSSEDLERFYFQYQTEALPHGESLQSFCVKNKVPYNIFQKWYRDTRKKIVEVQVDGAPVIGHEEKSSAIDQSQPVLPGRTDHPVRIWVEIRISNGLHLSQKNLSYPDLVRMVEKLEGLC</sequence>
<evidence type="ECO:0000313" key="2">
    <source>
        <dbReference type="Proteomes" id="UP000061587"/>
    </source>
</evidence>
<organism evidence="1 2">
    <name type="scientific">Phocaeicola vulgatus</name>
    <name type="common">Bacteroides vulgatus</name>
    <dbReference type="NCBI Taxonomy" id="821"/>
    <lineage>
        <taxon>Bacteria</taxon>
        <taxon>Pseudomonadati</taxon>
        <taxon>Bacteroidota</taxon>
        <taxon>Bacteroidia</taxon>
        <taxon>Bacteroidales</taxon>
        <taxon>Bacteroidaceae</taxon>
        <taxon>Phocaeicola</taxon>
    </lineage>
</organism>
<accession>A0A0N7J7U0</accession>
<gene>
    <name evidence="1" type="ORF">BvMPK_3545</name>
</gene>
<name>A0A0N7J7U0_PHOVU</name>
<dbReference type="AlphaFoldDB" id="A0A0N7J7U0"/>
<dbReference type="Proteomes" id="UP000061587">
    <property type="component" value="Chromosome"/>
</dbReference>
<dbReference type="PATRIC" id="fig|821.40.peg.4265"/>
<reference evidence="2" key="1">
    <citation type="submission" date="2015-10" db="EMBL/GenBank/DDBJ databases">
        <title>Extensive mobilome-driven genome diversification in gut-associated Bacteroides vulgatus mpk.</title>
        <authorList>
            <person name="Beier S."/>
            <person name="Lange A."/>
            <person name="Huson D.H."/>
            <person name="Frick J.-S."/>
            <person name="Autenrieth I.B."/>
        </authorList>
    </citation>
    <scope>NUCLEOTIDE SEQUENCE [LARGE SCALE GENOMIC DNA]</scope>
    <source>
        <strain evidence="2">mpk</strain>
    </source>
</reference>
<proteinExistence type="predicted"/>
<reference evidence="1 2" key="2">
    <citation type="journal article" date="2016" name="Genome Biol. Evol.">
        <title>Extensive mobilome-driven genome diversification in mouse gut-associated Bacteroides vulgatus mpk.</title>
        <authorList>
            <person name="Lange A."/>
            <person name="Beier S."/>
            <person name="Steimle A."/>
            <person name="Autenrieth I.B."/>
            <person name="Huson D.H."/>
            <person name="Frick J.S."/>
        </authorList>
    </citation>
    <scope>NUCLEOTIDE SEQUENCE [LARGE SCALE GENOMIC DNA]</scope>
    <source>
        <strain evidence="2">mpk</strain>
    </source>
</reference>
<evidence type="ECO:0000313" key="1">
    <source>
        <dbReference type="EMBL" id="ALK86106.1"/>
    </source>
</evidence>
<protein>
    <submittedName>
        <fullName evidence="1">Uncharacterized protein</fullName>
    </submittedName>
</protein>